<dbReference type="InterPro" id="IPR036928">
    <property type="entry name" value="AS_sf"/>
</dbReference>
<dbReference type="Proteomes" id="UP000277928">
    <property type="component" value="Unassembled WGS sequence"/>
</dbReference>
<dbReference type="PANTHER" id="PTHR45847">
    <property type="entry name" value="FATTY ACID AMIDE HYDROLASE"/>
    <property type="match status" value="1"/>
</dbReference>
<dbReference type="EMBL" id="UYRX01001097">
    <property type="protein sequence ID" value="VDK88162.1"/>
    <property type="molecule type" value="Genomic_DNA"/>
</dbReference>
<dbReference type="PANTHER" id="PTHR45847:SF6">
    <property type="entry name" value="FATTY ACID AMIDE HYDROLASE"/>
    <property type="match status" value="1"/>
</dbReference>
<reference evidence="5 6" key="1">
    <citation type="submission" date="2018-08" db="EMBL/GenBank/DDBJ databases">
        <authorList>
            <person name="Laetsch R D."/>
            <person name="Stevens L."/>
            <person name="Kumar S."/>
            <person name="Blaxter L. M."/>
        </authorList>
    </citation>
    <scope>NUCLEOTIDE SEQUENCE [LARGE SCALE GENOMIC DNA]</scope>
</reference>
<gene>
    <name evidence="5" type="ORF">NLS_LOCUS8529</name>
</gene>
<evidence type="ECO:0000256" key="2">
    <source>
        <dbReference type="ARBA" id="ARBA00022801"/>
    </source>
</evidence>
<name>A0A3P6TJ63_LITSI</name>
<evidence type="ECO:0000256" key="3">
    <source>
        <dbReference type="PIRSR" id="PIRSR001221-1"/>
    </source>
</evidence>
<dbReference type="GO" id="GO:0017064">
    <property type="term" value="F:fatty acid amide hydrolase activity"/>
    <property type="evidence" value="ECO:0007669"/>
    <property type="project" value="TreeGrafter"/>
</dbReference>
<feature type="active site" description="Acyl-ester intermediate" evidence="3">
    <location>
        <position position="242"/>
    </location>
</feature>
<dbReference type="OrthoDB" id="6428749at2759"/>
<dbReference type="InterPro" id="IPR023631">
    <property type="entry name" value="Amidase_dom"/>
</dbReference>
<organism evidence="5 6">
    <name type="scientific">Litomosoides sigmodontis</name>
    <name type="common">Filarial nematode worm</name>
    <dbReference type="NCBI Taxonomy" id="42156"/>
    <lineage>
        <taxon>Eukaryota</taxon>
        <taxon>Metazoa</taxon>
        <taxon>Ecdysozoa</taxon>
        <taxon>Nematoda</taxon>
        <taxon>Chromadorea</taxon>
        <taxon>Rhabditida</taxon>
        <taxon>Spirurina</taxon>
        <taxon>Spiruromorpha</taxon>
        <taxon>Filarioidea</taxon>
        <taxon>Onchocercidae</taxon>
        <taxon>Litomosoides</taxon>
    </lineage>
</organism>
<dbReference type="AlphaFoldDB" id="A0A3P6TJ63"/>
<evidence type="ECO:0000313" key="5">
    <source>
        <dbReference type="EMBL" id="VDK88162.1"/>
    </source>
</evidence>
<keyword evidence="2" id="KW-0378">Hydrolase</keyword>
<accession>A0A3P6TJ63</accession>
<dbReference type="GO" id="GO:0009062">
    <property type="term" value="P:fatty acid catabolic process"/>
    <property type="evidence" value="ECO:0007669"/>
    <property type="project" value="TreeGrafter"/>
</dbReference>
<keyword evidence="6" id="KW-1185">Reference proteome</keyword>
<feature type="active site" description="Charge relay system" evidence="3">
    <location>
        <position position="218"/>
    </location>
</feature>
<dbReference type="STRING" id="42156.A0A3P6TJ63"/>
<dbReference type="OMA" id="HELVLFH"/>
<feature type="domain" description="Amidase" evidence="4">
    <location>
        <begin position="89"/>
        <end position="567"/>
    </location>
</feature>
<dbReference type="FunFam" id="3.90.1300.10:FF:000003">
    <property type="entry name" value="Amidase signature enzyme"/>
    <property type="match status" value="1"/>
</dbReference>
<dbReference type="InterPro" id="IPR052096">
    <property type="entry name" value="Endocannabinoid_amidase"/>
</dbReference>
<dbReference type="GO" id="GO:0004040">
    <property type="term" value="F:amidase activity"/>
    <property type="evidence" value="ECO:0007669"/>
    <property type="project" value="TreeGrafter"/>
</dbReference>
<comment type="similarity">
    <text evidence="1">Belongs to the amidase family.</text>
</comment>
<dbReference type="SUPFAM" id="SSF75304">
    <property type="entry name" value="Amidase signature (AS) enzymes"/>
    <property type="match status" value="1"/>
</dbReference>
<protein>
    <recommendedName>
        <fullName evidence="4">Amidase domain-containing protein</fullName>
    </recommendedName>
</protein>
<evidence type="ECO:0000313" key="6">
    <source>
        <dbReference type="Proteomes" id="UP000277928"/>
    </source>
</evidence>
<dbReference type="PIRSF" id="PIRSF001221">
    <property type="entry name" value="Amidase_fungi"/>
    <property type="match status" value="1"/>
</dbReference>
<dbReference type="Pfam" id="PF01425">
    <property type="entry name" value="Amidase"/>
    <property type="match status" value="1"/>
</dbReference>
<feature type="active site" description="Charge relay system" evidence="3">
    <location>
        <position position="143"/>
    </location>
</feature>
<evidence type="ECO:0000256" key="1">
    <source>
        <dbReference type="ARBA" id="ARBA00009199"/>
    </source>
</evidence>
<proteinExistence type="inferred from homology"/>
<dbReference type="Gene3D" id="3.90.1300.10">
    <property type="entry name" value="Amidase signature (AS) domain"/>
    <property type="match status" value="1"/>
</dbReference>
<sequence>MAIERPWKGALCRKQVLFLMGNILPWGAVSIHRRMIDENEIKRQHHFDDIHARVSTNDPDVLQKRMHILSLSLLELRDELQNDSLTAVDVLNAFVWKAEMVQREINCIVDFLDESFGQAQSLDAQWNKISGKPPLFGIPFSVKGNFNIKGYDCTAGLAKYLQKPVENDCTLVTFLRSQGAIPFVITTVPQGLLSFACCSSLYGITSNPHLHSRTPGGSSGGECALFVAGGSAFGVGSDLAGSLRIPASFCGVTTLKLTGERLKVKYTLSASSGRINLPLGYGFFTKTVDEQVFLLKIILKSTEYHELVPYQPFLPLDESKLFVGNGRHLRIGYYVDDGFLKPVPACSRAVVQTVEKLKAVGHELVLFHFPDPENAASLFYRGLMPYGSSQVSQMYANEVVHPLLRTFVFLLKLPFCVRSIVSYILSFISTPLSIVAGSYVRNLEDLRITQTLTDQYIEKFTNQWNALELDALICPAFTVPAVPHAYPSNLGVCAFATGLYNLLDFPAGIVPTGTVNSDDDRLLADENFWHTGIDLALKILKNAARDSAGLPVAVQVVTLPLKEESCLSVMREVEQVWRK</sequence>
<evidence type="ECO:0000259" key="4">
    <source>
        <dbReference type="Pfam" id="PF01425"/>
    </source>
</evidence>